<dbReference type="GO" id="GO:0016020">
    <property type="term" value="C:membrane"/>
    <property type="evidence" value="ECO:0007669"/>
    <property type="project" value="InterPro"/>
</dbReference>
<dbReference type="Pfam" id="PF00672">
    <property type="entry name" value="HAMP"/>
    <property type="match status" value="1"/>
</dbReference>
<feature type="domain" description="Histidine kinase" evidence="7">
    <location>
        <begin position="290"/>
        <end position="625"/>
    </location>
</feature>
<feature type="domain" description="HAMP" evidence="8">
    <location>
        <begin position="221"/>
        <end position="273"/>
    </location>
</feature>
<evidence type="ECO:0000256" key="4">
    <source>
        <dbReference type="ARBA" id="ARBA00022679"/>
    </source>
</evidence>
<dbReference type="CDD" id="cd06225">
    <property type="entry name" value="HAMP"/>
    <property type="match status" value="1"/>
</dbReference>
<dbReference type="AlphaFoldDB" id="A0A3B1BS85"/>
<sequence length="625" mass="70384">MRRIKQKFNKIALKLIIAVGLTTAIIISIYSVFNLKAQSDMLLSEFERHTNQLSNTIINITRTSMLAYDTETTHDIINTIGKEKCIKEVRLFNKEGRVIYSNDPALIGTLVDKKAESCYVCHSSEKALEKVPVDKRARIFKLHPDSSRIMGLMNPIYNEPSCWEADCHVHPKKKKILGALDITMSLEEVDQVQRESTIKLVVFAITSIFVLSLIVGFFVKKWIDTPVSNLVQATREISAGNLNHTIKDLGNDELGILGRAFNTMTKKLAEARMQLFQSDKMSSLGRLAAGVAHEINNPLTGVLTYSSFLLKRTKDNPELQEDLKVIVRETKRSREIVKGLLDFARQSVPKKHKVRPREIIDRAVSVVNNQFILKHIKLEKIYDPDLPMITVDADQMQQVFLNLLVNASDAITGDNGKIIIRTSLTNLLPYGMTQIKTAVCPKRHNLIDNEVKIEAMPTIKLKLSTARSSGYINLDPIYGKNRNRYSIEIKPGEEVDVSCPRCNISLIEEKELCPKCNSRIFAFESPPNGMLEECTNKNCDWQRWRAIDEGGERTYVKIEIEDNGSGIQPEDLSRIFEPFFSTKGQKGTGLGLAVIWGIIDNHNGSINVESEVGKGTKFTILLPVT</sequence>
<comment type="catalytic activity">
    <reaction evidence="1">
        <text>ATP + protein L-histidine = ADP + protein N-phospho-L-histidine.</text>
        <dbReference type="EC" id="2.7.13.3"/>
    </reaction>
</comment>
<evidence type="ECO:0000256" key="1">
    <source>
        <dbReference type="ARBA" id="ARBA00000085"/>
    </source>
</evidence>
<keyword evidence="3" id="KW-0597">Phosphoprotein</keyword>
<proteinExistence type="predicted"/>
<dbReference type="GO" id="GO:0000155">
    <property type="term" value="F:phosphorelay sensor kinase activity"/>
    <property type="evidence" value="ECO:0007669"/>
    <property type="project" value="InterPro"/>
</dbReference>
<evidence type="ECO:0000256" key="6">
    <source>
        <dbReference type="SAM" id="Phobius"/>
    </source>
</evidence>
<protein>
    <recommendedName>
        <fullName evidence="2">histidine kinase</fullName>
        <ecNumber evidence="2">2.7.13.3</ecNumber>
    </recommendedName>
</protein>
<dbReference type="EMBL" id="UOGD01000004">
    <property type="protein sequence ID" value="VAX15053.1"/>
    <property type="molecule type" value="Genomic_DNA"/>
</dbReference>
<dbReference type="Pfam" id="PF02518">
    <property type="entry name" value="HATPase_c"/>
    <property type="match status" value="1"/>
</dbReference>
<dbReference type="SMART" id="SM00388">
    <property type="entry name" value="HisKA"/>
    <property type="match status" value="1"/>
</dbReference>
<dbReference type="Gene3D" id="3.30.450.290">
    <property type="match status" value="1"/>
</dbReference>
<dbReference type="Gene3D" id="3.30.565.10">
    <property type="entry name" value="Histidine kinase-like ATPase, C-terminal domain"/>
    <property type="match status" value="1"/>
</dbReference>
<accession>A0A3B1BS85</accession>
<dbReference type="InterPro" id="IPR003661">
    <property type="entry name" value="HisK_dim/P_dom"/>
</dbReference>
<organism evidence="9">
    <name type="scientific">hydrothermal vent metagenome</name>
    <dbReference type="NCBI Taxonomy" id="652676"/>
    <lineage>
        <taxon>unclassified sequences</taxon>
        <taxon>metagenomes</taxon>
        <taxon>ecological metagenomes</taxon>
    </lineage>
</organism>
<dbReference type="PROSITE" id="PS50885">
    <property type="entry name" value="HAMP"/>
    <property type="match status" value="1"/>
</dbReference>
<evidence type="ECO:0000259" key="8">
    <source>
        <dbReference type="PROSITE" id="PS50885"/>
    </source>
</evidence>
<dbReference type="SUPFAM" id="SSF55874">
    <property type="entry name" value="ATPase domain of HSP90 chaperone/DNA topoisomerase II/histidine kinase"/>
    <property type="match status" value="2"/>
</dbReference>
<evidence type="ECO:0000256" key="3">
    <source>
        <dbReference type="ARBA" id="ARBA00022553"/>
    </source>
</evidence>
<dbReference type="EC" id="2.7.13.3" evidence="2"/>
<name>A0A3B1BS85_9ZZZZ</name>
<evidence type="ECO:0000313" key="9">
    <source>
        <dbReference type="EMBL" id="VAX15053.1"/>
    </source>
</evidence>
<gene>
    <name evidence="9" type="ORF">MNBD_IGNAVI01-1247</name>
</gene>
<dbReference type="Pfam" id="PF00512">
    <property type="entry name" value="HisKA"/>
    <property type="match status" value="1"/>
</dbReference>
<keyword evidence="6" id="KW-1133">Transmembrane helix</keyword>
<dbReference type="SUPFAM" id="SSF158472">
    <property type="entry name" value="HAMP domain-like"/>
    <property type="match status" value="1"/>
</dbReference>
<dbReference type="InterPro" id="IPR036890">
    <property type="entry name" value="HATPase_C_sf"/>
</dbReference>
<dbReference type="PROSITE" id="PS50109">
    <property type="entry name" value="HIS_KIN"/>
    <property type="match status" value="1"/>
</dbReference>
<keyword evidence="4" id="KW-0808">Transferase</keyword>
<dbReference type="SMART" id="SM00387">
    <property type="entry name" value="HATPase_c"/>
    <property type="match status" value="1"/>
</dbReference>
<dbReference type="InterPro" id="IPR003660">
    <property type="entry name" value="HAMP_dom"/>
</dbReference>
<dbReference type="InterPro" id="IPR005467">
    <property type="entry name" value="His_kinase_dom"/>
</dbReference>
<dbReference type="Gene3D" id="1.10.8.500">
    <property type="entry name" value="HAMP domain in histidine kinase"/>
    <property type="match status" value="1"/>
</dbReference>
<dbReference type="SMART" id="SM00304">
    <property type="entry name" value="HAMP"/>
    <property type="match status" value="1"/>
</dbReference>
<evidence type="ECO:0000256" key="5">
    <source>
        <dbReference type="ARBA" id="ARBA00022777"/>
    </source>
</evidence>
<dbReference type="PANTHER" id="PTHR43065">
    <property type="entry name" value="SENSOR HISTIDINE KINASE"/>
    <property type="match status" value="1"/>
</dbReference>
<dbReference type="SUPFAM" id="SSF47384">
    <property type="entry name" value="Homodimeric domain of signal transducing histidine kinase"/>
    <property type="match status" value="1"/>
</dbReference>
<keyword evidence="5 9" id="KW-0418">Kinase</keyword>
<keyword evidence="6" id="KW-0472">Membrane</keyword>
<dbReference type="PRINTS" id="PR00344">
    <property type="entry name" value="BCTRLSENSOR"/>
</dbReference>
<dbReference type="InterPro" id="IPR036097">
    <property type="entry name" value="HisK_dim/P_sf"/>
</dbReference>
<keyword evidence="6" id="KW-0812">Transmembrane</keyword>
<dbReference type="PANTHER" id="PTHR43065:SF42">
    <property type="entry name" value="TWO-COMPONENT SENSOR PPRA"/>
    <property type="match status" value="1"/>
</dbReference>
<feature type="transmembrane region" description="Helical" evidence="6">
    <location>
        <begin position="12"/>
        <end position="33"/>
    </location>
</feature>
<evidence type="ECO:0000259" key="7">
    <source>
        <dbReference type="PROSITE" id="PS50109"/>
    </source>
</evidence>
<dbReference type="CDD" id="cd00082">
    <property type="entry name" value="HisKA"/>
    <property type="match status" value="1"/>
</dbReference>
<reference evidence="9" key="1">
    <citation type="submission" date="2018-06" db="EMBL/GenBank/DDBJ databases">
        <authorList>
            <person name="Zhirakovskaya E."/>
        </authorList>
    </citation>
    <scope>NUCLEOTIDE SEQUENCE</scope>
</reference>
<evidence type="ECO:0000256" key="2">
    <source>
        <dbReference type="ARBA" id="ARBA00012438"/>
    </source>
</evidence>
<dbReference type="InterPro" id="IPR004358">
    <property type="entry name" value="Sig_transdc_His_kin-like_C"/>
</dbReference>
<dbReference type="InterPro" id="IPR003594">
    <property type="entry name" value="HATPase_dom"/>
</dbReference>
<dbReference type="Gene3D" id="1.10.287.130">
    <property type="match status" value="1"/>
</dbReference>